<dbReference type="GO" id="GO:0000781">
    <property type="term" value="C:chromosome, telomeric region"/>
    <property type="evidence" value="ECO:0007669"/>
    <property type="project" value="TreeGrafter"/>
</dbReference>
<dbReference type="GO" id="GO:0034397">
    <property type="term" value="P:telomere localization"/>
    <property type="evidence" value="ECO:0007669"/>
    <property type="project" value="InterPro"/>
</dbReference>
<sequence length="304" mass="35355">MLDPKRQNIFIDRETFHATMKSWIATCYHDCILDDEADENRSSKRNMRKNRGSTSFLSDEDYETFQETAEDMIFDSLTSNVEDLKYRNRKLNVQIQGMQKAMKVLDETCLQLTDEIAELKSRLTSMHQPLENLKYVSNELDDIRSKTMNLCEENHVVRGCCRRPNSKAQEEKKSAVYEVLSVEDAWEYLQDFLQEIKSQKNSMFLALTDEIALKEQLSHSLLSVIRMLACLRPFIENWNKVIKRLKTTFLECLELSTKSTSIQDPELQKVLLEESDETKKQSEQNTAEAESHTTTNSVRKKSGP</sequence>
<evidence type="ECO:0000313" key="4">
    <source>
        <dbReference type="EMBL" id="TFK00302.1"/>
    </source>
</evidence>
<organism evidence="4 5">
    <name type="scientific">Platysternon megacephalum</name>
    <name type="common">big-headed turtle</name>
    <dbReference type="NCBI Taxonomy" id="55544"/>
    <lineage>
        <taxon>Eukaryota</taxon>
        <taxon>Metazoa</taxon>
        <taxon>Chordata</taxon>
        <taxon>Craniata</taxon>
        <taxon>Vertebrata</taxon>
        <taxon>Euteleostomi</taxon>
        <taxon>Archelosauria</taxon>
        <taxon>Testudinata</taxon>
        <taxon>Testudines</taxon>
        <taxon>Cryptodira</taxon>
        <taxon>Durocryptodira</taxon>
        <taxon>Testudinoidea</taxon>
        <taxon>Platysternidae</taxon>
        <taxon>Platysternon</taxon>
    </lineage>
</organism>
<dbReference type="GO" id="GO:0007129">
    <property type="term" value="P:homologous chromosome pairing at meiosis"/>
    <property type="evidence" value="ECO:0007669"/>
    <property type="project" value="TreeGrafter"/>
</dbReference>
<dbReference type="GO" id="GO:0007015">
    <property type="term" value="P:actin filament organization"/>
    <property type="evidence" value="ECO:0007669"/>
    <property type="project" value="TreeGrafter"/>
</dbReference>
<reference evidence="4 5" key="2">
    <citation type="submission" date="2019-04" db="EMBL/GenBank/DDBJ databases">
        <title>The genome sequence of big-headed turtle.</title>
        <authorList>
            <person name="Gong S."/>
        </authorList>
    </citation>
    <scope>NUCLEOTIDE SEQUENCE [LARGE SCALE GENOMIC DNA]</scope>
    <source>
        <strain evidence="4">DO16091913</strain>
        <tissue evidence="4">Muscle</tissue>
    </source>
</reference>
<dbReference type="GO" id="GO:0090619">
    <property type="term" value="C:meiotic spindle pole"/>
    <property type="evidence" value="ECO:0007669"/>
    <property type="project" value="TreeGrafter"/>
</dbReference>
<reference evidence="4 5" key="1">
    <citation type="submission" date="2019-04" db="EMBL/GenBank/DDBJ databases">
        <title>Draft genome of the big-headed turtle Platysternon megacephalum.</title>
        <authorList>
            <person name="Gong S."/>
        </authorList>
    </citation>
    <scope>NUCLEOTIDE SEQUENCE [LARGE SCALE GENOMIC DNA]</scope>
    <source>
        <strain evidence="4">DO16091913</strain>
        <tissue evidence="4">Muscle</tissue>
    </source>
</reference>
<dbReference type="PANTHER" id="PTHR47300:SF1">
    <property type="entry name" value="PROTEIN KASH5"/>
    <property type="match status" value="1"/>
</dbReference>
<name>A0A4D9DVB0_9SAUR</name>
<feature type="coiled-coil region" evidence="1">
    <location>
        <begin position="81"/>
        <end position="122"/>
    </location>
</feature>
<comment type="caution">
    <text evidence="4">The sequence shown here is derived from an EMBL/GenBank/DDBJ whole genome shotgun (WGS) entry which is preliminary data.</text>
</comment>
<dbReference type="GO" id="GO:0034993">
    <property type="term" value="C:meiotic nuclear membrane microtubule tethering complex"/>
    <property type="evidence" value="ECO:0007669"/>
    <property type="project" value="InterPro"/>
</dbReference>
<protein>
    <submittedName>
        <fullName evidence="4">Integrin alpha-D-like</fullName>
    </submittedName>
</protein>
<dbReference type="GO" id="GO:0090220">
    <property type="term" value="P:chromosome localization to nuclear envelope involved in homologous chromosome segregation"/>
    <property type="evidence" value="ECO:0007669"/>
    <property type="project" value="TreeGrafter"/>
</dbReference>
<dbReference type="InterPro" id="IPR028170">
    <property type="entry name" value="KASH5"/>
</dbReference>
<accession>A0A4D9DVB0</accession>
<feature type="region of interest" description="Disordered" evidence="2">
    <location>
        <begin position="274"/>
        <end position="304"/>
    </location>
</feature>
<dbReference type="AlphaFoldDB" id="A0A4D9DVB0"/>
<feature type="compositionally biased region" description="Polar residues" evidence="2">
    <location>
        <begin position="283"/>
        <end position="297"/>
    </location>
</feature>
<evidence type="ECO:0000259" key="3">
    <source>
        <dbReference type="Pfam" id="PF14662"/>
    </source>
</evidence>
<dbReference type="InterPro" id="IPR028168">
    <property type="entry name" value="KASH5_CC"/>
</dbReference>
<proteinExistence type="predicted"/>
<dbReference type="Proteomes" id="UP000297703">
    <property type="component" value="Unassembled WGS sequence"/>
</dbReference>
<dbReference type="GO" id="GO:0051225">
    <property type="term" value="P:spindle assembly"/>
    <property type="evidence" value="ECO:0007669"/>
    <property type="project" value="TreeGrafter"/>
</dbReference>
<dbReference type="GO" id="GO:0005640">
    <property type="term" value="C:nuclear outer membrane"/>
    <property type="evidence" value="ECO:0007669"/>
    <property type="project" value="TreeGrafter"/>
</dbReference>
<evidence type="ECO:0000256" key="1">
    <source>
        <dbReference type="SAM" id="Coils"/>
    </source>
</evidence>
<feature type="domain" description="KASH5-like coiled-coil" evidence="3">
    <location>
        <begin position="77"/>
        <end position="248"/>
    </location>
</feature>
<evidence type="ECO:0000256" key="2">
    <source>
        <dbReference type="SAM" id="MobiDB-lite"/>
    </source>
</evidence>
<keyword evidence="5" id="KW-1185">Reference proteome</keyword>
<dbReference type="GO" id="GO:0000800">
    <property type="term" value="C:lateral element"/>
    <property type="evidence" value="ECO:0007669"/>
    <property type="project" value="TreeGrafter"/>
</dbReference>
<evidence type="ECO:0000313" key="5">
    <source>
        <dbReference type="Proteomes" id="UP000297703"/>
    </source>
</evidence>
<dbReference type="GO" id="GO:0051653">
    <property type="term" value="P:spindle localization"/>
    <property type="evidence" value="ECO:0007669"/>
    <property type="project" value="TreeGrafter"/>
</dbReference>
<dbReference type="EMBL" id="QXTE01000274">
    <property type="protein sequence ID" value="TFK00302.1"/>
    <property type="molecule type" value="Genomic_DNA"/>
</dbReference>
<dbReference type="PANTHER" id="PTHR47300">
    <property type="entry name" value="PROTEIN KASH5"/>
    <property type="match status" value="1"/>
</dbReference>
<dbReference type="Pfam" id="PF14662">
    <property type="entry name" value="KASH_CCD"/>
    <property type="match status" value="1"/>
</dbReference>
<keyword evidence="4" id="KW-0401">Integrin</keyword>
<dbReference type="STRING" id="55544.A0A4D9DVB0"/>
<gene>
    <name evidence="4" type="ORF">DR999_PMT17574</name>
</gene>
<dbReference type="GO" id="GO:0070840">
    <property type="term" value="F:dynein complex binding"/>
    <property type="evidence" value="ECO:0007669"/>
    <property type="project" value="TreeGrafter"/>
</dbReference>
<dbReference type="GO" id="GO:0007229">
    <property type="term" value="P:integrin-mediated signaling pathway"/>
    <property type="evidence" value="ECO:0007669"/>
    <property type="project" value="UniProtKB-KW"/>
</dbReference>
<keyword evidence="1" id="KW-0175">Coiled coil</keyword>
<dbReference type="OrthoDB" id="9428684at2759"/>